<dbReference type="SUPFAM" id="SSF57850">
    <property type="entry name" value="RING/U-box"/>
    <property type="match status" value="1"/>
</dbReference>
<protein>
    <submittedName>
        <fullName evidence="2">Tripartite motif-containing protein 5</fullName>
    </submittedName>
</protein>
<gene>
    <name evidence="3" type="ORF">MMYC01_205866</name>
    <name evidence="2" type="ORF">MMYC01_208584</name>
</gene>
<dbReference type="OrthoDB" id="448448at2759"/>
<dbReference type="Gene3D" id="3.30.40.10">
    <property type="entry name" value="Zinc/RING finger domain, C3HC4 (zinc finger)"/>
    <property type="match status" value="1"/>
</dbReference>
<dbReference type="Proteomes" id="UP000078237">
    <property type="component" value="Unassembled WGS sequence"/>
</dbReference>
<comment type="caution">
    <text evidence="2">The sequence shown here is derived from an EMBL/GenBank/DDBJ whole genome shotgun (WGS) entry which is preliminary data.</text>
</comment>
<proteinExistence type="predicted"/>
<reference evidence="4" key="1">
    <citation type="submission" date="2015-06" db="EMBL/GenBank/DDBJ databases">
        <authorList>
            <person name="van de Sande W.W.J."/>
        </authorList>
    </citation>
    <scope>NUCLEOTIDE SEQUENCE [LARGE SCALE GENOMIC DNA]</scope>
    <source>
        <strain evidence="4">mm55</strain>
    </source>
</reference>
<dbReference type="STRING" id="100816.A0A175W1K5"/>
<dbReference type="InterPro" id="IPR013083">
    <property type="entry name" value="Znf_RING/FYVE/PHD"/>
</dbReference>
<evidence type="ECO:0000313" key="4">
    <source>
        <dbReference type="Proteomes" id="UP000078237"/>
    </source>
</evidence>
<reference evidence="2" key="2">
    <citation type="submission" date="2015-06" db="EMBL/GenBank/DDBJ databases">
        <authorList>
            <person name="Hoefler B.C."/>
            <person name="Straight P.D."/>
        </authorList>
    </citation>
    <scope>NUCLEOTIDE SEQUENCE [LARGE SCALE GENOMIC DNA]</scope>
    <source>
        <strain evidence="2">Mm55</strain>
    </source>
</reference>
<dbReference type="VEuPathDB" id="FungiDB:MMYC01_208584"/>
<name>A0A175W1K5_9PEZI</name>
<dbReference type="AlphaFoldDB" id="A0A175W1K5"/>
<organism evidence="2 4">
    <name type="scientific">Madurella mycetomatis</name>
    <dbReference type="NCBI Taxonomy" id="100816"/>
    <lineage>
        <taxon>Eukaryota</taxon>
        <taxon>Fungi</taxon>
        <taxon>Dikarya</taxon>
        <taxon>Ascomycota</taxon>
        <taxon>Pezizomycotina</taxon>
        <taxon>Sordariomycetes</taxon>
        <taxon>Sordariomycetidae</taxon>
        <taxon>Sordariales</taxon>
        <taxon>Sordariales incertae sedis</taxon>
        <taxon>Madurella</taxon>
    </lineage>
</organism>
<evidence type="ECO:0000256" key="1">
    <source>
        <dbReference type="SAM" id="MobiDB-lite"/>
    </source>
</evidence>
<evidence type="ECO:0000313" key="2">
    <source>
        <dbReference type="EMBL" id="KXX77522.1"/>
    </source>
</evidence>
<accession>A0A175W1K5</accession>
<keyword evidence="4" id="KW-1185">Reference proteome</keyword>
<feature type="region of interest" description="Disordered" evidence="1">
    <location>
        <begin position="172"/>
        <end position="191"/>
    </location>
</feature>
<evidence type="ECO:0000313" key="3">
    <source>
        <dbReference type="EMBL" id="KXX78418.1"/>
    </source>
</evidence>
<dbReference type="VEuPathDB" id="FungiDB:MMYC01_205866"/>
<dbReference type="EMBL" id="LCTW02000157">
    <property type="protein sequence ID" value="KXX77522.1"/>
    <property type="molecule type" value="Genomic_DNA"/>
</dbReference>
<dbReference type="EMBL" id="LCTW02000121">
    <property type="protein sequence ID" value="KXX78418.1"/>
    <property type="molecule type" value="Genomic_DNA"/>
</dbReference>
<reference evidence="2 4" key="3">
    <citation type="submission" date="2016-01" db="EMBL/GenBank/DDBJ databases">
        <title>Madurella mycetomatis genome sequencing.</title>
        <authorList>
            <person name="Van De Sande W."/>
        </authorList>
    </citation>
    <scope>NUCLEOTIDE SEQUENCE [LARGE SCALE GENOMIC DNA]</scope>
    <source>
        <strain evidence="4">mm55</strain>
        <strain evidence="2">Mm55</strain>
    </source>
</reference>
<sequence length="274" mass="31497">MRLADGSAEIMYLSFFAFLTYLRQLTAHPFLAERLLTKYWSAEDIGSVREKLAKHGGQMTLVQQLQACYKRRGIGGPEKRRGRDKFFSMHKKLADLVNLKNGIEGVLCGICGEILVDPHISDRRPAFCEGCFLQEQDHTKQERDTDFISCPPCGTRIRPIRPYGLPFLQEGVSETSDEASGDARERKETRRTRKLRAKMLPKEKREYGDDLNKLQPKPEYHNTFLKHCNNNHNLVPSSKWETVMAYIRKWQGEAPDDEIIGKFLSTTSKTPFTL</sequence>